<dbReference type="InterPro" id="IPR003728">
    <property type="entry name" value="Ribosome_maturation_RimP"/>
</dbReference>
<feature type="domain" description="Ribosome maturation factor RimP C-terminal" evidence="5">
    <location>
        <begin position="107"/>
        <end position="172"/>
    </location>
</feature>
<protein>
    <recommendedName>
        <fullName evidence="3">Ribosome maturation factor RimP</fullName>
    </recommendedName>
</protein>
<dbReference type="NCBIfam" id="NF011229">
    <property type="entry name" value="PRK14636.1"/>
    <property type="match status" value="1"/>
</dbReference>
<dbReference type="EMBL" id="CP051217">
    <property type="protein sequence ID" value="QJB68623.1"/>
    <property type="molecule type" value="Genomic_DNA"/>
</dbReference>
<evidence type="ECO:0000256" key="2">
    <source>
        <dbReference type="ARBA" id="ARBA00022517"/>
    </source>
</evidence>
<dbReference type="SUPFAM" id="SSF75420">
    <property type="entry name" value="YhbC-like, N-terminal domain"/>
    <property type="match status" value="1"/>
</dbReference>
<sequence>MGPAQKLMSSYTGPHLTELTAIIDLIEPEAEALGFELVRVQFISGADEPTLQIMAERPDTGQLNIDDCAALSRRISHKFDAMEDEGRDPIDHAYRLEVSSPGIDRPLTRGKDYANWAGHEARINLIDAVNGKKQLRGLLAGIENEIIKIDDRKAGSQETALSNVHSAKLILTDALIAATIPVSADGADEIEQDTLEEQED</sequence>
<comment type="subcellular location">
    <subcellularLocation>
        <location evidence="3">Cytoplasm</location>
    </subcellularLocation>
</comment>
<dbReference type="Pfam" id="PF02576">
    <property type="entry name" value="RimP_N"/>
    <property type="match status" value="1"/>
</dbReference>
<dbReference type="GO" id="GO:0000028">
    <property type="term" value="P:ribosomal small subunit assembly"/>
    <property type="evidence" value="ECO:0007669"/>
    <property type="project" value="TreeGrafter"/>
</dbReference>
<evidence type="ECO:0000256" key="1">
    <source>
        <dbReference type="ARBA" id="ARBA00022490"/>
    </source>
</evidence>
<keyword evidence="2 3" id="KW-0690">Ribosome biogenesis</keyword>
<dbReference type="InterPro" id="IPR028989">
    <property type="entry name" value="RimP_N"/>
</dbReference>
<keyword evidence="1 3" id="KW-0963">Cytoplasm</keyword>
<dbReference type="InterPro" id="IPR035956">
    <property type="entry name" value="RimP_N_sf"/>
</dbReference>
<dbReference type="KEGG" id="phao:HF685_04415"/>
<gene>
    <name evidence="3 6" type="primary">rimP</name>
    <name evidence="6" type="ORF">HF685_04415</name>
</gene>
<reference evidence="6 7" key="1">
    <citation type="submission" date="2020-04" db="EMBL/GenBank/DDBJ databases">
        <title>Genome sequence for Sphingorhabdus sp. strain M1.</title>
        <authorList>
            <person name="Park S.-J."/>
        </authorList>
    </citation>
    <scope>NUCLEOTIDE SEQUENCE [LARGE SCALE GENOMIC DNA]</scope>
    <source>
        <strain evidence="6 7">JK6</strain>
    </source>
</reference>
<evidence type="ECO:0000259" key="5">
    <source>
        <dbReference type="Pfam" id="PF17384"/>
    </source>
</evidence>
<accession>A0A6H2DKW3</accession>
<proteinExistence type="inferred from homology"/>
<dbReference type="HAMAP" id="MF_01077">
    <property type="entry name" value="RimP"/>
    <property type="match status" value="1"/>
</dbReference>
<evidence type="ECO:0000259" key="4">
    <source>
        <dbReference type="Pfam" id="PF02576"/>
    </source>
</evidence>
<evidence type="ECO:0000313" key="6">
    <source>
        <dbReference type="EMBL" id="QJB68623.1"/>
    </source>
</evidence>
<dbReference type="GO" id="GO:0006412">
    <property type="term" value="P:translation"/>
    <property type="evidence" value="ECO:0007669"/>
    <property type="project" value="TreeGrafter"/>
</dbReference>
<dbReference type="GO" id="GO:0005829">
    <property type="term" value="C:cytosol"/>
    <property type="evidence" value="ECO:0007669"/>
    <property type="project" value="TreeGrafter"/>
</dbReference>
<dbReference type="InterPro" id="IPR028998">
    <property type="entry name" value="RimP_C"/>
</dbReference>
<dbReference type="PANTHER" id="PTHR33867">
    <property type="entry name" value="RIBOSOME MATURATION FACTOR RIMP"/>
    <property type="match status" value="1"/>
</dbReference>
<dbReference type="CDD" id="cd01734">
    <property type="entry name" value="YlxS_C"/>
    <property type="match status" value="1"/>
</dbReference>
<dbReference type="PANTHER" id="PTHR33867:SF1">
    <property type="entry name" value="RIBOSOME MATURATION FACTOR RIMP"/>
    <property type="match status" value="1"/>
</dbReference>
<dbReference type="Pfam" id="PF17384">
    <property type="entry name" value="DUF150_C"/>
    <property type="match status" value="1"/>
</dbReference>
<dbReference type="Gene3D" id="3.30.300.70">
    <property type="entry name" value="RimP-like superfamily, N-terminal"/>
    <property type="match status" value="1"/>
</dbReference>
<comment type="similarity">
    <text evidence="3">Belongs to the RimP family.</text>
</comment>
<comment type="function">
    <text evidence="3">Required for maturation of 30S ribosomal subunits.</text>
</comment>
<dbReference type="SUPFAM" id="SSF74942">
    <property type="entry name" value="YhbC-like, C-terminal domain"/>
    <property type="match status" value="1"/>
</dbReference>
<dbReference type="InterPro" id="IPR036847">
    <property type="entry name" value="RimP_C_sf"/>
</dbReference>
<evidence type="ECO:0000313" key="7">
    <source>
        <dbReference type="Proteomes" id="UP000501600"/>
    </source>
</evidence>
<feature type="domain" description="Ribosome maturation factor RimP N-terminal" evidence="4">
    <location>
        <begin position="25"/>
        <end position="104"/>
    </location>
</feature>
<dbReference type="Proteomes" id="UP000501600">
    <property type="component" value="Chromosome"/>
</dbReference>
<evidence type="ECO:0000256" key="3">
    <source>
        <dbReference type="HAMAP-Rule" id="MF_01077"/>
    </source>
</evidence>
<keyword evidence="7" id="KW-1185">Reference proteome</keyword>
<dbReference type="AlphaFoldDB" id="A0A6H2DKW3"/>
<name>A0A6H2DKW3_9SPHN</name>
<organism evidence="6 7">
    <name type="scientific">Parasphingorhabdus halotolerans</name>
    <dbReference type="NCBI Taxonomy" id="2725558"/>
    <lineage>
        <taxon>Bacteria</taxon>
        <taxon>Pseudomonadati</taxon>
        <taxon>Pseudomonadota</taxon>
        <taxon>Alphaproteobacteria</taxon>
        <taxon>Sphingomonadales</taxon>
        <taxon>Sphingomonadaceae</taxon>
        <taxon>Parasphingorhabdus</taxon>
    </lineage>
</organism>